<dbReference type="GO" id="GO:0051536">
    <property type="term" value="F:iron-sulfur cluster binding"/>
    <property type="evidence" value="ECO:0007669"/>
    <property type="project" value="UniProtKB-KW"/>
</dbReference>
<proteinExistence type="inferred from homology"/>
<dbReference type="InterPro" id="IPR013343">
    <property type="entry name" value="CRISPR-assoc_prot_Cas4"/>
</dbReference>
<evidence type="ECO:0000256" key="12">
    <source>
        <dbReference type="ARBA" id="ARBA00023211"/>
    </source>
</evidence>
<sequence>MYPEDQLIPISALQHWLYCPRQCALIHLEQAWSENRFTAEGRAMHARAHEGPDESRAGVRITRGLPVRSLRLGISGQCDVVEFHTGGRILPVEYKRGKPKSHRADEVQLCAQALCLEEMQGTAIPGGCLYYGERRRRTEVNFDAELRDLVASTVQAVHACFAGGITPLAEYEARRCDACSLIGICQPQSLRFRRGAAAWFDQRLRASLLSSGDLP</sequence>
<keyword evidence="12 13" id="KW-0464">Manganese</keyword>
<dbReference type="KEGG" id="luo:HHL09_07980"/>
<dbReference type="EMBL" id="CP051774">
    <property type="protein sequence ID" value="QJE95726.1"/>
    <property type="molecule type" value="Genomic_DNA"/>
</dbReference>
<keyword evidence="10 13" id="KW-0411">Iron-sulfur</keyword>
<dbReference type="Proteomes" id="UP000501812">
    <property type="component" value="Chromosome"/>
</dbReference>
<dbReference type="InterPro" id="IPR011604">
    <property type="entry name" value="PDDEXK-like_dom_sf"/>
</dbReference>
<dbReference type="GO" id="GO:0004527">
    <property type="term" value="F:exonuclease activity"/>
    <property type="evidence" value="ECO:0007669"/>
    <property type="project" value="UniProtKB-KW"/>
</dbReference>
<evidence type="ECO:0000256" key="9">
    <source>
        <dbReference type="ARBA" id="ARBA00023004"/>
    </source>
</evidence>
<evidence type="ECO:0000256" key="8">
    <source>
        <dbReference type="ARBA" id="ARBA00022839"/>
    </source>
</evidence>
<reference evidence="15 16" key="1">
    <citation type="submission" date="2020-04" db="EMBL/GenBank/DDBJ databases">
        <title>Luteolibacter sp. G-1-1-1 isolated from soil.</title>
        <authorList>
            <person name="Dahal R.H."/>
        </authorList>
    </citation>
    <scope>NUCLEOTIDE SEQUENCE [LARGE SCALE GENOMIC DNA]</scope>
    <source>
        <strain evidence="15 16">G-1-1-1</strain>
    </source>
</reference>
<evidence type="ECO:0000256" key="2">
    <source>
        <dbReference type="ARBA" id="ARBA00009189"/>
    </source>
</evidence>
<dbReference type="Pfam" id="PF01930">
    <property type="entry name" value="Cas_Cas4"/>
    <property type="match status" value="1"/>
</dbReference>
<evidence type="ECO:0000256" key="4">
    <source>
        <dbReference type="ARBA" id="ARBA00020049"/>
    </source>
</evidence>
<dbReference type="CDD" id="cd09637">
    <property type="entry name" value="Cas4_I-A_I-B_I-C_I-D_II-B"/>
    <property type="match status" value="1"/>
</dbReference>
<dbReference type="InterPro" id="IPR022765">
    <property type="entry name" value="Dna2/Cas4_DUF83"/>
</dbReference>
<comment type="cofactor">
    <cofactor evidence="13">
        <name>Mg(2+)</name>
        <dbReference type="ChEBI" id="CHEBI:18420"/>
    </cofactor>
    <cofactor evidence="13">
        <name>Mn(2+)</name>
        <dbReference type="ChEBI" id="CHEBI:29035"/>
    </cofactor>
    <text evidence="13">Mg(2+) or Mn(2+) required for ssDNA cleavage activity.</text>
</comment>
<keyword evidence="16" id="KW-1185">Reference proteome</keyword>
<keyword evidence="7 13" id="KW-0378">Hydrolase</keyword>
<keyword evidence="6 13" id="KW-0479">Metal-binding</keyword>
<comment type="function">
    <text evidence="13">CRISPR (clustered regularly interspaced short palindromic repeat) is an adaptive immune system that provides protection against mobile genetic elements (viruses, transposable elements and conjugative plasmids). CRISPR clusters contain sequences complementary to antecedent mobile elements and target invading nucleic acids. CRISPR clusters are transcribed and processed into CRISPR RNA (crRNA).</text>
</comment>
<name>A0A858RF50_9BACT</name>
<comment type="cofactor">
    <cofactor evidence="13">
        <name>iron-sulfur cluster</name>
        <dbReference type="ChEBI" id="CHEBI:30408"/>
    </cofactor>
</comment>
<keyword evidence="8 13" id="KW-0269">Exonuclease</keyword>
<dbReference type="Gene3D" id="3.90.320.10">
    <property type="match status" value="1"/>
</dbReference>
<evidence type="ECO:0000256" key="3">
    <source>
        <dbReference type="ARBA" id="ARBA00012768"/>
    </source>
</evidence>
<dbReference type="GO" id="GO:0051607">
    <property type="term" value="P:defense response to virus"/>
    <property type="evidence" value="ECO:0007669"/>
    <property type="project" value="UniProtKB-KW"/>
</dbReference>
<comment type="cofactor">
    <cofactor evidence="1">
        <name>[4Fe-4S] cluster</name>
        <dbReference type="ChEBI" id="CHEBI:49883"/>
    </cofactor>
</comment>
<evidence type="ECO:0000256" key="7">
    <source>
        <dbReference type="ARBA" id="ARBA00022801"/>
    </source>
</evidence>
<evidence type="ECO:0000256" key="1">
    <source>
        <dbReference type="ARBA" id="ARBA00001966"/>
    </source>
</evidence>
<comment type="similarity">
    <text evidence="2 13">Belongs to the CRISPR-associated exonuclease Cas4 family.</text>
</comment>
<gene>
    <name evidence="15" type="primary">cas4</name>
    <name evidence="15" type="ORF">HHL09_07980</name>
</gene>
<evidence type="ECO:0000313" key="15">
    <source>
        <dbReference type="EMBL" id="QJE95726.1"/>
    </source>
</evidence>
<dbReference type="AlphaFoldDB" id="A0A858RF50"/>
<evidence type="ECO:0000256" key="6">
    <source>
        <dbReference type="ARBA" id="ARBA00022723"/>
    </source>
</evidence>
<evidence type="ECO:0000259" key="14">
    <source>
        <dbReference type="Pfam" id="PF01930"/>
    </source>
</evidence>
<accession>A0A858RF50</accession>
<feature type="domain" description="DUF83" evidence="14">
    <location>
        <begin position="11"/>
        <end position="186"/>
    </location>
</feature>
<keyword evidence="5 13" id="KW-0540">Nuclease</keyword>
<protein>
    <recommendedName>
        <fullName evidence="4 13">CRISPR-associated exonuclease Cas4</fullName>
        <ecNumber evidence="3 13">3.1.12.1</ecNumber>
    </recommendedName>
</protein>
<evidence type="ECO:0000256" key="13">
    <source>
        <dbReference type="RuleBase" id="RU365022"/>
    </source>
</evidence>
<evidence type="ECO:0000256" key="10">
    <source>
        <dbReference type="ARBA" id="ARBA00023014"/>
    </source>
</evidence>
<evidence type="ECO:0000256" key="5">
    <source>
        <dbReference type="ARBA" id="ARBA00022722"/>
    </source>
</evidence>
<dbReference type="GO" id="GO:0046872">
    <property type="term" value="F:metal ion binding"/>
    <property type="evidence" value="ECO:0007669"/>
    <property type="project" value="UniProtKB-KW"/>
</dbReference>
<dbReference type="PANTHER" id="PTHR36531:SF6">
    <property type="entry name" value="DNA REPLICATION ATP-DEPENDENT HELICASE_NUCLEASE DNA2"/>
    <property type="match status" value="1"/>
</dbReference>
<dbReference type="InterPro" id="IPR051827">
    <property type="entry name" value="Cas4_exonuclease"/>
</dbReference>
<dbReference type="EC" id="3.1.12.1" evidence="3 13"/>
<evidence type="ECO:0000313" key="16">
    <source>
        <dbReference type="Proteomes" id="UP000501812"/>
    </source>
</evidence>
<dbReference type="RefSeq" id="WP_169454039.1">
    <property type="nucleotide sequence ID" value="NZ_CP051774.1"/>
</dbReference>
<dbReference type="NCBIfam" id="TIGR00372">
    <property type="entry name" value="cas4"/>
    <property type="match status" value="1"/>
</dbReference>
<organism evidence="15 16">
    <name type="scientific">Luteolibacter luteus</name>
    <dbReference type="NCBI Taxonomy" id="2728835"/>
    <lineage>
        <taxon>Bacteria</taxon>
        <taxon>Pseudomonadati</taxon>
        <taxon>Verrucomicrobiota</taxon>
        <taxon>Verrucomicrobiia</taxon>
        <taxon>Verrucomicrobiales</taxon>
        <taxon>Verrucomicrobiaceae</taxon>
        <taxon>Luteolibacter</taxon>
    </lineage>
</organism>
<keyword evidence="9 13" id="KW-0408">Iron</keyword>
<dbReference type="PANTHER" id="PTHR36531">
    <property type="entry name" value="CRISPR-ASSOCIATED EXONUCLEASE CAS4"/>
    <property type="match status" value="1"/>
</dbReference>
<keyword evidence="11 13" id="KW-0051">Antiviral defense</keyword>
<evidence type="ECO:0000256" key="11">
    <source>
        <dbReference type="ARBA" id="ARBA00023118"/>
    </source>
</evidence>